<dbReference type="InterPro" id="IPR008949">
    <property type="entry name" value="Isoprenoid_synthase_dom_sf"/>
</dbReference>
<reference evidence="6" key="1">
    <citation type="journal article" date="2022" name="Plant J.">
        <title>Strategies of tolerance reflected in two North American maple genomes.</title>
        <authorList>
            <person name="McEvoy S.L."/>
            <person name="Sezen U.U."/>
            <person name="Trouern-Trend A."/>
            <person name="McMahon S.M."/>
            <person name="Schaberg P.G."/>
            <person name="Yang J."/>
            <person name="Wegrzyn J.L."/>
            <person name="Swenson N.G."/>
        </authorList>
    </citation>
    <scope>NUCLEOTIDE SEQUENCE</scope>
    <source>
        <strain evidence="6">91603</strain>
    </source>
</reference>
<keyword evidence="4" id="KW-0460">Magnesium</keyword>
<gene>
    <name evidence="6" type="ORF">LWI28_017841</name>
</gene>
<reference evidence="6" key="2">
    <citation type="submission" date="2023-02" db="EMBL/GenBank/DDBJ databases">
        <authorList>
            <person name="Swenson N.G."/>
            <person name="Wegrzyn J.L."/>
            <person name="Mcevoy S.L."/>
        </authorList>
    </citation>
    <scope>NUCLEOTIDE SEQUENCE</scope>
    <source>
        <strain evidence="6">91603</strain>
        <tissue evidence="6">Leaf</tissue>
    </source>
</reference>
<dbReference type="Gene3D" id="1.10.600.10">
    <property type="entry name" value="Farnesyl Diphosphate Synthase"/>
    <property type="match status" value="1"/>
</dbReference>
<evidence type="ECO:0000256" key="1">
    <source>
        <dbReference type="ARBA" id="ARBA00001946"/>
    </source>
</evidence>
<evidence type="ECO:0000313" key="7">
    <source>
        <dbReference type="Proteomes" id="UP001064489"/>
    </source>
</evidence>
<dbReference type="InterPro" id="IPR000092">
    <property type="entry name" value="Polyprenyl_synt"/>
</dbReference>
<dbReference type="Pfam" id="PF00348">
    <property type="entry name" value="polyprenyl_synt"/>
    <property type="match status" value="1"/>
</dbReference>
<keyword evidence="7" id="KW-1185">Reference proteome</keyword>
<dbReference type="Proteomes" id="UP001064489">
    <property type="component" value="Chromosome 3"/>
</dbReference>
<evidence type="ECO:0000256" key="5">
    <source>
        <dbReference type="RuleBase" id="RU004466"/>
    </source>
</evidence>
<dbReference type="GO" id="GO:0008299">
    <property type="term" value="P:isoprenoid biosynthetic process"/>
    <property type="evidence" value="ECO:0007669"/>
    <property type="project" value="InterPro"/>
</dbReference>
<organism evidence="6 7">
    <name type="scientific">Acer negundo</name>
    <name type="common">Box elder</name>
    <dbReference type="NCBI Taxonomy" id="4023"/>
    <lineage>
        <taxon>Eukaryota</taxon>
        <taxon>Viridiplantae</taxon>
        <taxon>Streptophyta</taxon>
        <taxon>Embryophyta</taxon>
        <taxon>Tracheophyta</taxon>
        <taxon>Spermatophyta</taxon>
        <taxon>Magnoliopsida</taxon>
        <taxon>eudicotyledons</taxon>
        <taxon>Gunneridae</taxon>
        <taxon>Pentapetalae</taxon>
        <taxon>rosids</taxon>
        <taxon>malvids</taxon>
        <taxon>Sapindales</taxon>
        <taxon>Sapindaceae</taxon>
        <taxon>Hippocastanoideae</taxon>
        <taxon>Acereae</taxon>
        <taxon>Acer</taxon>
    </lineage>
</organism>
<dbReference type="AlphaFoldDB" id="A0AAD5NW16"/>
<accession>A0AAD5NW16</accession>
<dbReference type="PANTHER" id="PTHR43281">
    <property type="entry name" value="FARNESYL DIPHOSPHATE SYNTHASE"/>
    <property type="match status" value="1"/>
</dbReference>
<comment type="caution">
    <text evidence="6">The sequence shown here is derived from an EMBL/GenBank/DDBJ whole genome shotgun (WGS) entry which is preliminary data.</text>
</comment>
<evidence type="ECO:0000256" key="4">
    <source>
        <dbReference type="ARBA" id="ARBA00022842"/>
    </source>
</evidence>
<dbReference type="SUPFAM" id="SSF48576">
    <property type="entry name" value="Terpenoid synthases"/>
    <property type="match status" value="1"/>
</dbReference>
<proteinExistence type="inferred from homology"/>
<dbReference type="EMBL" id="JAJSOW010000100">
    <property type="protein sequence ID" value="KAI9186496.1"/>
    <property type="molecule type" value="Genomic_DNA"/>
</dbReference>
<evidence type="ECO:0000313" key="6">
    <source>
        <dbReference type="EMBL" id="KAI9186496.1"/>
    </source>
</evidence>
<protein>
    <submittedName>
        <fullName evidence="6">Uncharacterized protein</fullName>
    </submittedName>
</protein>
<dbReference type="GO" id="GO:0046872">
    <property type="term" value="F:metal ion binding"/>
    <property type="evidence" value="ECO:0007669"/>
    <property type="project" value="UniProtKB-KW"/>
</dbReference>
<evidence type="ECO:0000256" key="3">
    <source>
        <dbReference type="ARBA" id="ARBA00022723"/>
    </source>
</evidence>
<keyword evidence="3" id="KW-0479">Metal-binding</keyword>
<dbReference type="GO" id="GO:0004659">
    <property type="term" value="F:prenyltransferase activity"/>
    <property type="evidence" value="ECO:0007669"/>
    <property type="project" value="InterPro"/>
</dbReference>
<keyword evidence="5" id="KW-0808">Transferase</keyword>
<comment type="similarity">
    <text evidence="2 5">Belongs to the FPP/GGPP synthase family.</text>
</comment>
<dbReference type="PANTHER" id="PTHR43281:SF6">
    <property type="entry name" value="HETERODIMERIC GERANYLGERANYL PYROPHOSPHATE SYNTHASE SMALL SUBUNIT, CHLOROPLASTIC-LIKE"/>
    <property type="match status" value="1"/>
</dbReference>
<sequence length="334" mass="35976">MVETLFSINPALHVGSRINYSRPLLKCRGGGGSMRRVVVNMSLSHHHHHHHHNDHHNNQPYWAAINDQIQAHLKKVVTVKDPVSVFEPMHHLVFSSPQDTAPALCVAACDLVGGGGGGGGDQALAAAAALQVIHAASFTHEYLPLSDRPSLLPRPGPGPVGHHAFGPNVELLTGDGMVPFGLELVAKSDDPAQNSSNRILLVIVEITRAIGSLGLVDGQYSELQCSKLDGFDGNGSWHMELINNTCEKKEGGFHACAAACGAILGGGSEEEIEKLRRFGLYVGMIRGTLRRYSPEKRSKRVEELRNLALKELEGFDEANVKAISSFVEGNLSYG</sequence>
<comment type="cofactor">
    <cofactor evidence="1">
        <name>Mg(2+)</name>
        <dbReference type="ChEBI" id="CHEBI:18420"/>
    </cofactor>
</comment>
<name>A0AAD5NW16_ACENE</name>
<evidence type="ECO:0000256" key="2">
    <source>
        <dbReference type="ARBA" id="ARBA00006706"/>
    </source>
</evidence>